<dbReference type="InterPro" id="IPR038790">
    <property type="entry name" value="Med9_plant"/>
</dbReference>
<keyword evidence="3" id="KW-1185">Reference proteome</keyword>
<dbReference type="AlphaFoldDB" id="A0AAW2DGA2"/>
<dbReference type="Proteomes" id="UP001459277">
    <property type="component" value="Unassembled WGS sequence"/>
</dbReference>
<name>A0AAW2DGA2_9ROSI</name>
<evidence type="ECO:0000313" key="3">
    <source>
        <dbReference type="Proteomes" id="UP001459277"/>
    </source>
</evidence>
<reference evidence="2 3" key="1">
    <citation type="submission" date="2024-01" db="EMBL/GenBank/DDBJ databases">
        <title>A telomere-to-telomere, gap-free genome of sweet tea (Lithocarpus litseifolius).</title>
        <authorList>
            <person name="Zhou J."/>
        </authorList>
    </citation>
    <scope>NUCLEOTIDE SEQUENCE [LARGE SCALE GENOMIC DNA]</scope>
    <source>
        <strain evidence="2">Zhou-2022a</strain>
        <tissue evidence="2">Leaf</tissue>
    </source>
</reference>
<feature type="compositionally biased region" description="Polar residues" evidence="1">
    <location>
        <begin position="18"/>
        <end position="32"/>
    </location>
</feature>
<feature type="compositionally biased region" description="Low complexity" evidence="1">
    <location>
        <begin position="39"/>
        <end position="60"/>
    </location>
</feature>
<protein>
    <recommendedName>
        <fullName evidence="4">Mediator of RNA polymerase II transcription subunit 9</fullName>
    </recommendedName>
</protein>
<feature type="region of interest" description="Disordered" evidence="1">
    <location>
        <begin position="1"/>
        <end position="60"/>
    </location>
</feature>
<dbReference type="PANTHER" id="PTHR37188">
    <property type="entry name" value="MEDIATOR OF RNA POLYMERASE II TRANSCRIPTION SUBUNIT-RELATED"/>
    <property type="match status" value="1"/>
</dbReference>
<accession>A0AAW2DGA2</accession>
<evidence type="ECO:0000313" key="2">
    <source>
        <dbReference type="EMBL" id="KAL0009667.1"/>
    </source>
</evidence>
<dbReference type="EMBL" id="JAZDWU010000002">
    <property type="protein sequence ID" value="KAL0009667.1"/>
    <property type="molecule type" value="Genomic_DNA"/>
</dbReference>
<sequence>MDNFSSGGGNWSMIPSIPTHSHSNASTPSNQDHLYLNPQQPQSQQFQLHPQQQQQQMHYQQQQQQQRILQQQQQQQQQQHQHQSLASHFHLLHMVENLAEVIDHGTRDQQSDTVVTDLNNHFEKCQLLLNSIASSIPTKAMTVDSQKRKLEESEQLLNQRRDLIAKYRSSVEGLIKSEP</sequence>
<evidence type="ECO:0000256" key="1">
    <source>
        <dbReference type="SAM" id="MobiDB-lite"/>
    </source>
</evidence>
<gene>
    <name evidence="2" type="ORF">SO802_004775</name>
</gene>
<comment type="caution">
    <text evidence="2">The sequence shown here is derived from an EMBL/GenBank/DDBJ whole genome shotgun (WGS) entry which is preliminary data.</text>
</comment>
<feature type="compositionally biased region" description="Gly residues" evidence="1">
    <location>
        <begin position="1"/>
        <end position="10"/>
    </location>
</feature>
<evidence type="ECO:0008006" key="4">
    <source>
        <dbReference type="Google" id="ProtNLM"/>
    </source>
</evidence>
<organism evidence="2 3">
    <name type="scientific">Lithocarpus litseifolius</name>
    <dbReference type="NCBI Taxonomy" id="425828"/>
    <lineage>
        <taxon>Eukaryota</taxon>
        <taxon>Viridiplantae</taxon>
        <taxon>Streptophyta</taxon>
        <taxon>Embryophyta</taxon>
        <taxon>Tracheophyta</taxon>
        <taxon>Spermatophyta</taxon>
        <taxon>Magnoliopsida</taxon>
        <taxon>eudicotyledons</taxon>
        <taxon>Gunneridae</taxon>
        <taxon>Pentapetalae</taxon>
        <taxon>rosids</taxon>
        <taxon>fabids</taxon>
        <taxon>Fagales</taxon>
        <taxon>Fagaceae</taxon>
        <taxon>Lithocarpus</taxon>
    </lineage>
</organism>
<dbReference type="GO" id="GO:0016592">
    <property type="term" value="C:mediator complex"/>
    <property type="evidence" value="ECO:0007669"/>
    <property type="project" value="InterPro"/>
</dbReference>
<proteinExistence type="predicted"/>
<dbReference type="PANTHER" id="PTHR37188:SF1">
    <property type="entry name" value="MEDIATOR OF RNA POLYMERASE II TRANSCRIPTION SUBUNIT-RELATED"/>
    <property type="match status" value="1"/>
</dbReference>